<keyword evidence="2" id="KW-0472">Membrane</keyword>
<evidence type="ECO:0000256" key="1">
    <source>
        <dbReference type="SAM" id="MobiDB-lite"/>
    </source>
</evidence>
<feature type="transmembrane region" description="Helical" evidence="2">
    <location>
        <begin position="27"/>
        <end position="49"/>
    </location>
</feature>
<keyword evidence="2" id="KW-1133">Transmembrane helix</keyword>
<reference evidence="3" key="1">
    <citation type="submission" date="2022-04" db="EMBL/GenBank/DDBJ databases">
        <title>Alcanivorax sp. CY1518 draft genome sequence.</title>
        <authorList>
            <person name="Zhao G."/>
            <person name="An M."/>
        </authorList>
    </citation>
    <scope>NUCLEOTIDE SEQUENCE</scope>
    <source>
        <strain evidence="3">CY1518</strain>
    </source>
</reference>
<evidence type="ECO:0000313" key="3">
    <source>
        <dbReference type="EMBL" id="MCK0537132.1"/>
    </source>
</evidence>
<organism evidence="3 4">
    <name type="scientific">Alcanivorax quisquiliarum</name>
    <dbReference type="NCBI Taxonomy" id="2933565"/>
    <lineage>
        <taxon>Bacteria</taxon>
        <taxon>Pseudomonadati</taxon>
        <taxon>Pseudomonadota</taxon>
        <taxon>Gammaproteobacteria</taxon>
        <taxon>Oceanospirillales</taxon>
        <taxon>Alcanivoracaceae</taxon>
        <taxon>Alcanivorax</taxon>
    </lineage>
</organism>
<dbReference type="RefSeq" id="WP_246949747.1">
    <property type="nucleotide sequence ID" value="NZ_JALKII010000002.1"/>
</dbReference>
<evidence type="ECO:0000256" key="2">
    <source>
        <dbReference type="SAM" id="Phobius"/>
    </source>
</evidence>
<proteinExistence type="predicted"/>
<dbReference type="EMBL" id="JALKII010000002">
    <property type="protein sequence ID" value="MCK0537132.1"/>
    <property type="molecule type" value="Genomic_DNA"/>
</dbReference>
<protein>
    <submittedName>
        <fullName evidence="3">Uncharacterized protein</fullName>
    </submittedName>
</protein>
<name>A0ABT0E679_9GAMM</name>
<evidence type="ECO:0000313" key="4">
    <source>
        <dbReference type="Proteomes" id="UP001165524"/>
    </source>
</evidence>
<keyword evidence="2" id="KW-0812">Transmembrane</keyword>
<keyword evidence="4" id="KW-1185">Reference proteome</keyword>
<dbReference type="Proteomes" id="UP001165524">
    <property type="component" value="Unassembled WGS sequence"/>
</dbReference>
<accession>A0ABT0E679</accession>
<comment type="caution">
    <text evidence="3">The sequence shown here is derived from an EMBL/GenBank/DDBJ whole genome shotgun (WGS) entry which is preliminary data.</text>
</comment>
<feature type="region of interest" description="Disordered" evidence="1">
    <location>
        <begin position="1"/>
        <end position="20"/>
    </location>
</feature>
<sequence>MKNAPSRKAQGAKNERRADVRPHHSKILIFLVFCVLPYLAGFSIAQVQIELSTPVVQERAK</sequence>
<gene>
    <name evidence="3" type="ORF">MU846_05355</name>
</gene>